<dbReference type="InterPro" id="IPR005101">
    <property type="entry name" value="Cryptochr/Photolyase_FAD-bd"/>
</dbReference>
<dbReference type="Gene3D" id="1.10.579.10">
    <property type="entry name" value="DNA Cyclobutane Dipyrimidine Photolyase, subunit A, domain 3"/>
    <property type="match status" value="1"/>
</dbReference>
<keyword evidence="3 6" id="KW-0285">Flavoprotein</keyword>
<dbReference type="GO" id="GO:0003677">
    <property type="term" value="F:DNA binding"/>
    <property type="evidence" value="ECO:0007669"/>
    <property type="project" value="TreeGrafter"/>
</dbReference>
<dbReference type="Gene3D" id="3.40.50.620">
    <property type="entry name" value="HUPs"/>
    <property type="match status" value="1"/>
</dbReference>
<feature type="site" description="Electron transfer via tryptophanyl radical" evidence="7">
    <location>
        <position position="394"/>
    </location>
</feature>
<dbReference type="GO" id="GO:0000719">
    <property type="term" value="P:photoreactive repair"/>
    <property type="evidence" value="ECO:0007669"/>
    <property type="project" value="TreeGrafter"/>
</dbReference>
<evidence type="ECO:0000313" key="11">
    <source>
        <dbReference type="Proteomes" id="UP000183209"/>
    </source>
</evidence>
<evidence type="ECO:0000256" key="8">
    <source>
        <dbReference type="RuleBase" id="RU367151"/>
    </source>
</evidence>
<dbReference type="RefSeq" id="WP_074978524.1">
    <property type="nucleotide sequence ID" value="NZ_FPAG01000005.1"/>
</dbReference>
<organism evidence="10 11">
    <name type="scientific">Zhouia amylolytica</name>
    <dbReference type="NCBI Taxonomy" id="376730"/>
    <lineage>
        <taxon>Bacteria</taxon>
        <taxon>Pseudomonadati</taxon>
        <taxon>Bacteroidota</taxon>
        <taxon>Flavobacteriia</taxon>
        <taxon>Flavobacteriales</taxon>
        <taxon>Flavobacteriaceae</taxon>
        <taxon>Zhouia</taxon>
    </lineage>
</organism>
<keyword evidence="4 6" id="KW-0274">FAD</keyword>
<reference evidence="10 11" key="1">
    <citation type="submission" date="2016-10" db="EMBL/GenBank/DDBJ databases">
        <authorList>
            <person name="de Groot N.N."/>
        </authorList>
    </citation>
    <scope>NUCLEOTIDE SEQUENCE [LARGE SCALE GENOMIC DNA]</scope>
    <source>
        <strain evidence="10 11">CGMCC 1.6114</strain>
    </source>
</reference>
<evidence type="ECO:0000256" key="6">
    <source>
        <dbReference type="PIRSR" id="PIRSR602081-1"/>
    </source>
</evidence>
<dbReference type="InterPro" id="IPR036134">
    <property type="entry name" value="Crypto/Photolyase_FAD-like_sf"/>
</dbReference>
<dbReference type="PROSITE" id="PS51645">
    <property type="entry name" value="PHR_CRY_ALPHA_BETA"/>
    <property type="match status" value="1"/>
</dbReference>
<dbReference type="Pfam" id="PF03441">
    <property type="entry name" value="FAD_binding_7"/>
    <property type="match status" value="1"/>
</dbReference>
<dbReference type="EMBL" id="FPAG01000005">
    <property type="protein sequence ID" value="SFS86476.1"/>
    <property type="molecule type" value="Genomic_DNA"/>
</dbReference>
<name>A0A1I6TB79_9FLAO</name>
<dbReference type="InterPro" id="IPR036155">
    <property type="entry name" value="Crypto/Photolyase_N_sf"/>
</dbReference>
<feature type="site" description="Electron transfer via tryptophanyl radical" evidence="7">
    <location>
        <position position="318"/>
    </location>
</feature>
<comment type="cofactor">
    <cofactor evidence="8">
        <name>(6R)-5,10-methylene-5,6,7,8-tetrahydrofolate</name>
        <dbReference type="ChEBI" id="CHEBI:15636"/>
    </cofactor>
    <text evidence="8">Binds 1 5,10-methenyltetrahydrofolate (MTHF) per subunit.</text>
</comment>
<feature type="binding site" evidence="6">
    <location>
        <position position="234"/>
    </location>
    <ligand>
        <name>FAD</name>
        <dbReference type="ChEBI" id="CHEBI:57692"/>
    </ligand>
</feature>
<evidence type="ECO:0000256" key="1">
    <source>
        <dbReference type="ARBA" id="ARBA00005862"/>
    </source>
</evidence>
<dbReference type="SUPFAM" id="SSF48173">
    <property type="entry name" value="Cryptochrome/photolyase FAD-binding domain"/>
    <property type="match status" value="1"/>
</dbReference>
<feature type="binding site" evidence="6">
    <location>
        <begin position="247"/>
        <end position="251"/>
    </location>
    <ligand>
        <name>FAD</name>
        <dbReference type="ChEBI" id="CHEBI:57692"/>
    </ligand>
</feature>
<sequence>MNTKGNALVWFTNNLRVGDNNALFEACSNHKKVVGLYCFDPKHFITTRFGFKKTGKYRAQFLIETVYDLYEQLEALNIPLIIRYEHPENCIPELCSEHAVSAIYKLHEWMFEETQTEQAVIDRLDSSIEIIKSSDQFLYHPDDIPLALTDIPEVFTDFRKYIEKDVMVRPIALPKRMPVGNNFKVARPTITPDTLGLPDFIPHPNSAFPFKGGENAALDRLHYYIFKSEKLKSYKTTRNGLIGIDYSTKFSPWLANGSLSPRTLYHRIKLFEKHVVKNQSTYWLIFELLWRDYFKYISLKHGNKIFHGNGISASNKQWDTDSNLVKAWIDGATSSNFVNANMKELKQTGWMSNRGRQNVASYFSKELNLDWRIGAAYFESLLIDYDVHSNYGNWLYVAGIGNDPRDRKFNVELQANRYDPSGTYRKLWL</sequence>
<feature type="binding site" evidence="6">
    <location>
        <begin position="384"/>
        <end position="386"/>
    </location>
    <ligand>
        <name>FAD</name>
        <dbReference type="ChEBI" id="CHEBI:57692"/>
    </ligand>
</feature>
<dbReference type="InterPro" id="IPR014729">
    <property type="entry name" value="Rossmann-like_a/b/a_fold"/>
</dbReference>
<dbReference type="InterPro" id="IPR002081">
    <property type="entry name" value="Cryptochrome/DNA_photolyase_1"/>
</dbReference>
<comment type="similarity">
    <text evidence="1 8">Belongs to the DNA photolyase class-1 family.</text>
</comment>
<evidence type="ECO:0000256" key="4">
    <source>
        <dbReference type="ARBA" id="ARBA00022827"/>
    </source>
</evidence>
<dbReference type="SUPFAM" id="SSF52425">
    <property type="entry name" value="Cryptochrome/photolyase, N-terminal domain"/>
    <property type="match status" value="1"/>
</dbReference>
<dbReference type="NCBIfam" id="TIGR02765">
    <property type="entry name" value="crypto_DASH"/>
    <property type="match status" value="1"/>
</dbReference>
<dbReference type="AlphaFoldDB" id="A0A1I6TB79"/>
<keyword evidence="10" id="KW-0456">Lyase</keyword>
<dbReference type="Pfam" id="PF00875">
    <property type="entry name" value="DNA_photolyase"/>
    <property type="match status" value="1"/>
</dbReference>
<evidence type="ECO:0000256" key="3">
    <source>
        <dbReference type="ARBA" id="ARBA00022630"/>
    </source>
</evidence>
<dbReference type="PANTHER" id="PTHR11455">
    <property type="entry name" value="CRYPTOCHROME"/>
    <property type="match status" value="1"/>
</dbReference>
<comment type="function">
    <text evidence="8">May have a photoreceptor function.</text>
</comment>
<dbReference type="Gene3D" id="1.25.40.80">
    <property type="match status" value="1"/>
</dbReference>
<dbReference type="GO" id="GO:0003904">
    <property type="term" value="F:deoxyribodipyrimidine photo-lyase activity"/>
    <property type="evidence" value="ECO:0007669"/>
    <property type="project" value="TreeGrafter"/>
</dbReference>
<feature type="domain" description="Photolyase/cryptochrome alpha/beta" evidence="9">
    <location>
        <begin position="5"/>
        <end position="138"/>
    </location>
</feature>
<dbReference type="OrthoDB" id="9772484at2"/>
<accession>A0A1I6TB79</accession>
<evidence type="ECO:0000256" key="5">
    <source>
        <dbReference type="ARBA" id="ARBA00022991"/>
    </source>
</evidence>
<evidence type="ECO:0000259" key="9">
    <source>
        <dbReference type="PROSITE" id="PS51645"/>
    </source>
</evidence>
<comment type="cofactor">
    <cofactor evidence="6 8">
        <name>FAD</name>
        <dbReference type="ChEBI" id="CHEBI:57692"/>
    </cofactor>
    <text evidence="6 8">Binds 1 FAD per subunit.</text>
</comment>
<protein>
    <recommendedName>
        <fullName evidence="2 8">Cryptochrome DASH</fullName>
    </recommendedName>
</protein>
<dbReference type="GO" id="GO:0071949">
    <property type="term" value="F:FAD binding"/>
    <property type="evidence" value="ECO:0007669"/>
    <property type="project" value="TreeGrafter"/>
</dbReference>
<evidence type="ECO:0000256" key="7">
    <source>
        <dbReference type="PIRSR" id="PIRSR602081-2"/>
    </source>
</evidence>
<dbReference type="InterPro" id="IPR014133">
    <property type="entry name" value="Cry_DASH"/>
</dbReference>
<keyword evidence="5 8" id="KW-0157">Chromophore</keyword>
<gene>
    <name evidence="10" type="ORF">SAMN04487906_1954</name>
</gene>
<dbReference type="PRINTS" id="PR00147">
    <property type="entry name" value="DNAPHOTLYASE"/>
</dbReference>
<dbReference type="InterPro" id="IPR006050">
    <property type="entry name" value="DNA_photolyase_N"/>
</dbReference>
<evidence type="ECO:0000256" key="2">
    <source>
        <dbReference type="ARBA" id="ARBA00017881"/>
    </source>
</evidence>
<proteinExistence type="inferred from homology"/>
<evidence type="ECO:0000313" key="10">
    <source>
        <dbReference type="EMBL" id="SFS86476.1"/>
    </source>
</evidence>
<feature type="site" description="Electron transfer via tryptophanyl radical" evidence="7">
    <location>
        <position position="371"/>
    </location>
</feature>
<dbReference type="Proteomes" id="UP000183209">
    <property type="component" value="Unassembled WGS sequence"/>
</dbReference>
<dbReference type="PANTHER" id="PTHR11455:SF22">
    <property type="entry name" value="CRYPTOCHROME DASH"/>
    <property type="match status" value="1"/>
</dbReference>